<feature type="chain" id="PRO_5015181036" evidence="2">
    <location>
        <begin position="20"/>
        <end position="224"/>
    </location>
</feature>
<evidence type="ECO:0000256" key="2">
    <source>
        <dbReference type="SAM" id="SignalP"/>
    </source>
</evidence>
<gene>
    <name evidence="3" type="ORF">PHPALM_15205</name>
</gene>
<evidence type="ECO:0000256" key="1">
    <source>
        <dbReference type="SAM" id="MobiDB-lite"/>
    </source>
</evidence>
<proteinExistence type="predicted"/>
<dbReference type="AlphaFoldDB" id="A0A2P4XSZ8"/>
<feature type="region of interest" description="Disordered" evidence="1">
    <location>
        <begin position="202"/>
        <end position="224"/>
    </location>
</feature>
<feature type="signal peptide" evidence="2">
    <location>
        <begin position="1"/>
        <end position="19"/>
    </location>
</feature>
<evidence type="ECO:0000313" key="4">
    <source>
        <dbReference type="Proteomes" id="UP000237271"/>
    </source>
</evidence>
<accession>A0A2P4XSZ8</accession>
<reference evidence="3 4" key="1">
    <citation type="journal article" date="2017" name="Genome Biol. Evol.">
        <title>Phytophthora megakarya and P. palmivora, closely related causal agents of cacao black pod rot, underwent increases in genome sizes and gene numbers by different mechanisms.</title>
        <authorList>
            <person name="Ali S.S."/>
            <person name="Shao J."/>
            <person name="Lary D.J."/>
            <person name="Kronmiller B."/>
            <person name="Shen D."/>
            <person name="Strem M.D."/>
            <person name="Amoako-Attah I."/>
            <person name="Akrofi A.Y."/>
            <person name="Begoude B.A."/>
            <person name="Ten Hoopen G.M."/>
            <person name="Coulibaly K."/>
            <person name="Kebe B.I."/>
            <person name="Melnick R.L."/>
            <person name="Guiltinan M.J."/>
            <person name="Tyler B.M."/>
            <person name="Meinhardt L.W."/>
            <person name="Bailey B.A."/>
        </authorList>
    </citation>
    <scope>NUCLEOTIDE SEQUENCE [LARGE SCALE GENOMIC DNA]</scope>
    <source>
        <strain evidence="4">sbr112.9</strain>
    </source>
</reference>
<dbReference type="EMBL" id="NCKW01008124">
    <property type="protein sequence ID" value="POM68619.1"/>
    <property type="molecule type" value="Genomic_DNA"/>
</dbReference>
<keyword evidence="2" id="KW-0732">Signal</keyword>
<comment type="caution">
    <text evidence="3">The sequence shown here is derived from an EMBL/GenBank/DDBJ whole genome shotgun (WGS) entry which is preliminary data.</text>
</comment>
<keyword evidence="4" id="KW-1185">Reference proteome</keyword>
<dbReference type="Proteomes" id="UP000237271">
    <property type="component" value="Unassembled WGS sequence"/>
</dbReference>
<name>A0A2P4XSZ8_9STRA</name>
<organism evidence="3 4">
    <name type="scientific">Phytophthora palmivora</name>
    <dbReference type="NCBI Taxonomy" id="4796"/>
    <lineage>
        <taxon>Eukaryota</taxon>
        <taxon>Sar</taxon>
        <taxon>Stramenopiles</taxon>
        <taxon>Oomycota</taxon>
        <taxon>Peronosporomycetes</taxon>
        <taxon>Peronosporales</taxon>
        <taxon>Peronosporaceae</taxon>
        <taxon>Phytophthora</taxon>
    </lineage>
</organism>
<protein>
    <submittedName>
        <fullName evidence="3">Uncharacterized protein</fullName>
    </submittedName>
</protein>
<sequence>MQLMSTLTLLATVVQCVLASPERKLLRSGYDTPVDFSTLTGGTGTTDPTVQQHNEHGIEAVPSLPGVYSLTKGLSGVTSGDGGLSKLLPSSLPITKRDGLLPTDTLSSLTKGSSGGASKLLTTNLNTLTKGGALPSLTGDGGLNSITNGLTKGDSLKSITGGLTKGNTLPSLPTLPIGTGSNGADVTKGVSGITDKLSGFTNGLDLPATSTNSDNKPAYSAGGK</sequence>
<dbReference type="OrthoDB" id="129513at2759"/>
<evidence type="ECO:0000313" key="3">
    <source>
        <dbReference type="EMBL" id="POM68619.1"/>
    </source>
</evidence>